<evidence type="ECO:0000256" key="2">
    <source>
        <dbReference type="SAM" id="SignalP"/>
    </source>
</evidence>
<organism evidence="3 4">
    <name type="scientific">Microctonus aethiopoides</name>
    <dbReference type="NCBI Taxonomy" id="144406"/>
    <lineage>
        <taxon>Eukaryota</taxon>
        <taxon>Metazoa</taxon>
        <taxon>Ecdysozoa</taxon>
        <taxon>Arthropoda</taxon>
        <taxon>Hexapoda</taxon>
        <taxon>Insecta</taxon>
        <taxon>Pterygota</taxon>
        <taxon>Neoptera</taxon>
        <taxon>Endopterygota</taxon>
        <taxon>Hymenoptera</taxon>
        <taxon>Apocrita</taxon>
        <taxon>Ichneumonoidea</taxon>
        <taxon>Braconidae</taxon>
        <taxon>Euphorinae</taxon>
        <taxon>Microctonus</taxon>
    </lineage>
</organism>
<feature type="compositionally biased region" description="Basic and acidic residues" evidence="1">
    <location>
        <begin position="194"/>
        <end position="212"/>
    </location>
</feature>
<dbReference type="Proteomes" id="UP001168990">
    <property type="component" value="Unassembled WGS sequence"/>
</dbReference>
<evidence type="ECO:0000313" key="3">
    <source>
        <dbReference type="EMBL" id="KAK0177823.1"/>
    </source>
</evidence>
<reference evidence="3" key="2">
    <citation type="submission" date="2023-03" db="EMBL/GenBank/DDBJ databases">
        <authorList>
            <person name="Inwood S.N."/>
            <person name="Skelly J.G."/>
            <person name="Guhlin J."/>
            <person name="Harrop T.W.R."/>
            <person name="Goldson S.G."/>
            <person name="Dearden P.K."/>
        </authorList>
    </citation>
    <scope>NUCLEOTIDE SEQUENCE</scope>
    <source>
        <strain evidence="3">Irish</strain>
        <tissue evidence="3">Whole body</tissue>
    </source>
</reference>
<feature type="signal peptide" evidence="2">
    <location>
        <begin position="1"/>
        <end position="25"/>
    </location>
</feature>
<feature type="compositionally biased region" description="Polar residues" evidence="1">
    <location>
        <begin position="173"/>
        <end position="188"/>
    </location>
</feature>
<name>A0AA39FY70_9HYME</name>
<dbReference type="AlphaFoldDB" id="A0AA39FY70"/>
<keyword evidence="4" id="KW-1185">Reference proteome</keyword>
<keyword evidence="2" id="KW-0732">Signal</keyword>
<evidence type="ECO:0000256" key="1">
    <source>
        <dbReference type="SAM" id="MobiDB-lite"/>
    </source>
</evidence>
<protein>
    <submittedName>
        <fullName evidence="3">Uncharacterized protein</fullName>
    </submittedName>
</protein>
<feature type="region of interest" description="Disordered" evidence="1">
    <location>
        <begin position="173"/>
        <end position="221"/>
    </location>
</feature>
<proteinExistence type="predicted"/>
<comment type="caution">
    <text evidence="3">The sequence shown here is derived from an EMBL/GenBank/DDBJ whole genome shotgun (WGS) entry which is preliminary data.</text>
</comment>
<gene>
    <name evidence="3" type="ORF">PV328_001832</name>
</gene>
<sequence>MNISKLMKLLLFILLSIVQSTMVTSLPSQRINNNHNKSLNKTSINKSPYWEYILREFVFKTISSPPLTSHNLHKKLLEAPFYSGPLPTTSNKNNTLLSRGNVYHLSDDQWILCQDNCVDCAPCQNQKNSIVKWILRRVKRYISANFYRYDLQLTVLPQLNDVPSESSIILPNAPVNTKTSNIDQSRSGRSWRRMQRDDHGQIDHDKNLKTTSERSNISSMSNHQDNIMESKSIFKPTHRLIMGIDQLGKKHVIHVASIGPSIISNNSDTINYQLNRNVHELSYQQYVNKLLQSINSHRPIIKAFLSYNRINNDNLTSSYYPIYSEFIDNKNDILRFNNTEFDSTTEMYNENNRERDWSQIFRRMPRNKNYIPELIKKFKNNATNIIRSKSINLF</sequence>
<dbReference type="EMBL" id="JAQQBS010000001">
    <property type="protein sequence ID" value="KAK0177823.1"/>
    <property type="molecule type" value="Genomic_DNA"/>
</dbReference>
<reference evidence="3" key="1">
    <citation type="journal article" date="2023" name="bioRxiv">
        <title>Scaffold-level genome assemblies of two parasitoid biocontrol wasps reveal the parthenogenesis mechanism and an associated novel virus.</title>
        <authorList>
            <person name="Inwood S."/>
            <person name="Skelly J."/>
            <person name="Guhlin J."/>
            <person name="Harrop T."/>
            <person name="Goldson S."/>
            <person name="Dearden P."/>
        </authorList>
    </citation>
    <scope>NUCLEOTIDE SEQUENCE</scope>
    <source>
        <strain evidence="3">Irish</strain>
        <tissue evidence="3">Whole body</tissue>
    </source>
</reference>
<feature type="chain" id="PRO_5041224137" evidence="2">
    <location>
        <begin position="26"/>
        <end position="394"/>
    </location>
</feature>
<evidence type="ECO:0000313" key="4">
    <source>
        <dbReference type="Proteomes" id="UP001168990"/>
    </source>
</evidence>
<accession>A0AA39FY70</accession>